<dbReference type="EMBL" id="JAGTJR010000006">
    <property type="protein sequence ID" value="KAH7058825.1"/>
    <property type="molecule type" value="Genomic_DNA"/>
</dbReference>
<feature type="signal peptide" evidence="1">
    <location>
        <begin position="1"/>
        <end position="29"/>
    </location>
</feature>
<evidence type="ECO:0000313" key="2">
    <source>
        <dbReference type="EMBL" id="KAH7058825.1"/>
    </source>
</evidence>
<sequence length="143" mass="14619">MNSPVFLNANAAGLLIATWLLLMAGRVIASVHSRIAVTCECSAGIIVADLGLFTHCGPGGRYRLGSRRCRLGGGSGRVLGGLGRAFVVLVAGGGRSAKRSSSSSSGSAMLGGMVMSRRRRGGWRGRGQRAASLAPAGRCCRCA</sequence>
<keyword evidence="3" id="KW-1185">Reference proteome</keyword>
<proteinExistence type="predicted"/>
<dbReference type="Proteomes" id="UP000774617">
    <property type="component" value="Unassembled WGS sequence"/>
</dbReference>
<reference evidence="2 3" key="1">
    <citation type="journal article" date="2021" name="Nat. Commun.">
        <title>Genetic determinants of endophytism in the Arabidopsis root mycobiome.</title>
        <authorList>
            <person name="Mesny F."/>
            <person name="Miyauchi S."/>
            <person name="Thiergart T."/>
            <person name="Pickel B."/>
            <person name="Atanasova L."/>
            <person name="Karlsson M."/>
            <person name="Huettel B."/>
            <person name="Barry K.W."/>
            <person name="Haridas S."/>
            <person name="Chen C."/>
            <person name="Bauer D."/>
            <person name="Andreopoulos W."/>
            <person name="Pangilinan J."/>
            <person name="LaButti K."/>
            <person name="Riley R."/>
            <person name="Lipzen A."/>
            <person name="Clum A."/>
            <person name="Drula E."/>
            <person name="Henrissat B."/>
            <person name="Kohler A."/>
            <person name="Grigoriev I.V."/>
            <person name="Martin F.M."/>
            <person name="Hacquard S."/>
        </authorList>
    </citation>
    <scope>NUCLEOTIDE SEQUENCE [LARGE SCALE GENOMIC DNA]</scope>
    <source>
        <strain evidence="2 3">MPI-SDFR-AT-0080</strain>
    </source>
</reference>
<evidence type="ECO:0000313" key="3">
    <source>
        <dbReference type="Proteomes" id="UP000774617"/>
    </source>
</evidence>
<evidence type="ECO:0000256" key="1">
    <source>
        <dbReference type="SAM" id="SignalP"/>
    </source>
</evidence>
<organism evidence="2 3">
    <name type="scientific">Macrophomina phaseolina</name>
    <dbReference type="NCBI Taxonomy" id="35725"/>
    <lineage>
        <taxon>Eukaryota</taxon>
        <taxon>Fungi</taxon>
        <taxon>Dikarya</taxon>
        <taxon>Ascomycota</taxon>
        <taxon>Pezizomycotina</taxon>
        <taxon>Dothideomycetes</taxon>
        <taxon>Dothideomycetes incertae sedis</taxon>
        <taxon>Botryosphaeriales</taxon>
        <taxon>Botryosphaeriaceae</taxon>
        <taxon>Macrophomina</taxon>
    </lineage>
</organism>
<name>A0ABQ8GKA0_9PEZI</name>
<feature type="chain" id="PRO_5046851523" evidence="1">
    <location>
        <begin position="30"/>
        <end position="143"/>
    </location>
</feature>
<comment type="caution">
    <text evidence="2">The sequence shown here is derived from an EMBL/GenBank/DDBJ whole genome shotgun (WGS) entry which is preliminary data.</text>
</comment>
<gene>
    <name evidence="2" type="ORF">B0J12DRAFT_375185</name>
</gene>
<protein>
    <submittedName>
        <fullName evidence="2">Uncharacterized protein</fullName>
    </submittedName>
</protein>
<accession>A0ABQ8GKA0</accession>
<keyword evidence="1" id="KW-0732">Signal</keyword>